<dbReference type="GO" id="GO:0061817">
    <property type="term" value="P:endoplasmic reticulum-plasma membrane tethering"/>
    <property type="evidence" value="ECO:0007669"/>
    <property type="project" value="InterPro"/>
</dbReference>
<protein>
    <recommendedName>
        <fullName evidence="15">C2 domain-containing protein</fullName>
    </recommendedName>
</protein>
<dbReference type="SMART" id="SM00239">
    <property type="entry name" value="C2"/>
    <property type="match status" value="1"/>
</dbReference>
<dbReference type="InterPro" id="IPR051634">
    <property type="entry name" value="Extended_Synaptotagmin"/>
</dbReference>
<dbReference type="OrthoDB" id="67700at2759"/>
<evidence type="ECO:0000256" key="14">
    <source>
        <dbReference type="ARBA" id="ARBA00023136"/>
    </source>
</evidence>
<keyword evidence="10" id="KW-0106">Calcium</keyword>
<dbReference type="EMBL" id="JAFBMS010000001">
    <property type="protein sequence ID" value="KAG9355197.1"/>
    <property type="molecule type" value="Genomic_DNA"/>
</dbReference>
<dbReference type="InterPro" id="IPR037733">
    <property type="entry name" value="Ext_Synaptotagmin_C2A"/>
</dbReference>
<organism evidence="16 17">
    <name type="scientific">Albula glossodonta</name>
    <name type="common">roundjaw bonefish</name>
    <dbReference type="NCBI Taxonomy" id="121402"/>
    <lineage>
        <taxon>Eukaryota</taxon>
        <taxon>Metazoa</taxon>
        <taxon>Chordata</taxon>
        <taxon>Craniata</taxon>
        <taxon>Vertebrata</taxon>
        <taxon>Euteleostomi</taxon>
        <taxon>Actinopterygii</taxon>
        <taxon>Neopterygii</taxon>
        <taxon>Teleostei</taxon>
        <taxon>Albuliformes</taxon>
        <taxon>Albulidae</taxon>
        <taxon>Albula</taxon>
    </lineage>
</organism>
<dbReference type="InterPro" id="IPR035892">
    <property type="entry name" value="C2_domain_sf"/>
</dbReference>
<keyword evidence="14" id="KW-0472">Membrane</keyword>
<proteinExistence type="inferred from homology"/>
<keyword evidence="9" id="KW-0256">Endoplasmic reticulum</keyword>
<dbReference type="PROSITE" id="PS50004">
    <property type="entry name" value="C2"/>
    <property type="match status" value="1"/>
</dbReference>
<dbReference type="GO" id="GO:0005544">
    <property type="term" value="F:calcium-dependent phospholipid binding"/>
    <property type="evidence" value="ECO:0007669"/>
    <property type="project" value="TreeGrafter"/>
</dbReference>
<dbReference type="PANTHER" id="PTHR45761:SF2">
    <property type="entry name" value="EXTENDED SYNAPTOTAGMIN-2"/>
    <property type="match status" value="1"/>
</dbReference>
<evidence type="ECO:0000256" key="6">
    <source>
        <dbReference type="ARBA" id="ARBA00022692"/>
    </source>
</evidence>
<evidence type="ECO:0000256" key="11">
    <source>
        <dbReference type="ARBA" id="ARBA00022989"/>
    </source>
</evidence>
<dbReference type="Pfam" id="PF00168">
    <property type="entry name" value="C2"/>
    <property type="match status" value="1"/>
</dbReference>
<name>A0A8T2PUS0_9TELE</name>
<dbReference type="GO" id="GO:0031210">
    <property type="term" value="F:phosphatidylcholine binding"/>
    <property type="evidence" value="ECO:0007669"/>
    <property type="project" value="TreeGrafter"/>
</dbReference>
<dbReference type="GO" id="GO:0005789">
    <property type="term" value="C:endoplasmic reticulum membrane"/>
    <property type="evidence" value="ECO:0007669"/>
    <property type="project" value="UniProtKB-SubCell"/>
</dbReference>
<evidence type="ECO:0000256" key="9">
    <source>
        <dbReference type="ARBA" id="ARBA00022824"/>
    </source>
</evidence>
<evidence type="ECO:0000259" key="15">
    <source>
        <dbReference type="PROSITE" id="PS50004"/>
    </source>
</evidence>
<dbReference type="SUPFAM" id="SSF49562">
    <property type="entry name" value="C2 domain (Calcium/lipid-binding domain, CaLB)"/>
    <property type="match status" value="1"/>
</dbReference>
<dbReference type="GO" id="GO:0035091">
    <property type="term" value="F:phosphatidylinositol binding"/>
    <property type="evidence" value="ECO:0007669"/>
    <property type="project" value="TreeGrafter"/>
</dbReference>
<dbReference type="GO" id="GO:0006869">
    <property type="term" value="P:lipid transport"/>
    <property type="evidence" value="ECO:0007669"/>
    <property type="project" value="UniProtKB-KW"/>
</dbReference>
<dbReference type="GO" id="GO:0005509">
    <property type="term" value="F:calcium ion binding"/>
    <property type="evidence" value="ECO:0007669"/>
    <property type="project" value="TreeGrafter"/>
</dbReference>
<evidence type="ECO:0000256" key="5">
    <source>
        <dbReference type="ARBA" id="ARBA00022475"/>
    </source>
</evidence>
<dbReference type="GO" id="GO:0005886">
    <property type="term" value="C:plasma membrane"/>
    <property type="evidence" value="ECO:0007669"/>
    <property type="project" value="UniProtKB-SubCell"/>
</dbReference>
<keyword evidence="7" id="KW-0479">Metal-binding</keyword>
<keyword evidence="11" id="KW-1133">Transmembrane helix</keyword>
<evidence type="ECO:0000256" key="7">
    <source>
        <dbReference type="ARBA" id="ARBA00022723"/>
    </source>
</evidence>
<reference evidence="16" key="1">
    <citation type="thesis" date="2021" institute="BYU ScholarsArchive" country="Provo, UT, USA">
        <title>Applications of and Algorithms for Genome Assembly and Genomic Analyses with an Emphasis on Marine Teleosts.</title>
        <authorList>
            <person name="Pickett B.D."/>
        </authorList>
    </citation>
    <scope>NUCLEOTIDE SEQUENCE</scope>
    <source>
        <strain evidence="16">HI-2016</strain>
    </source>
</reference>
<evidence type="ECO:0000256" key="3">
    <source>
        <dbReference type="ARBA" id="ARBA00005867"/>
    </source>
</evidence>
<comment type="subcellular location">
    <subcellularLocation>
        <location evidence="1">Cell membrane</location>
        <topology evidence="1">Peripheral membrane protein</topology>
    </subcellularLocation>
    <subcellularLocation>
        <location evidence="2">Endoplasmic reticulum membrane</location>
        <topology evidence="2">Multi-pass membrane protein</topology>
    </subcellularLocation>
</comment>
<keyword evidence="13" id="KW-0446">Lipid-binding</keyword>
<dbReference type="CDD" id="cd08391">
    <property type="entry name" value="C2A_C2C_Synaptotagmin_like"/>
    <property type="match status" value="1"/>
</dbReference>
<evidence type="ECO:0000256" key="1">
    <source>
        <dbReference type="ARBA" id="ARBA00004202"/>
    </source>
</evidence>
<keyword evidence="12" id="KW-0445">Lipid transport</keyword>
<evidence type="ECO:0000256" key="4">
    <source>
        <dbReference type="ARBA" id="ARBA00022448"/>
    </source>
</evidence>
<keyword evidence="17" id="KW-1185">Reference proteome</keyword>
<dbReference type="FunFam" id="2.60.40.150:FF:000025">
    <property type="entry name" value="Extended synaptotagmin 2"/>
    <property type="match status" value="1"/>
</dbReference>
<keyword evidence="5" id="KW-1003">Cell membrane</keyword>
<dbReference type="GO" id="GO:0008429">
    <property type="term" value="F:phosphatidylethanolamine binding"/>
    <property type="evidence" value="ECO:0007669"/>
    <property type="project" value="TreeGrafter"/>
</dbReference>
<gene>
    <name evidence="16" type="ORF">JZ751_000035</name>
</gene>
<comment type="similarity">
    <text evidence="3">Belongs to the extended synaptotagmin family.</text>
</comment>
<feature type="domain" description="C2" evidence="15">
    <location>
        <begin position="69"/>
        <end position="203"/>
    </location>
</feature>
<accession>A0A8T2PUS0</accession>
<evidence type="ECO:0000313" key="17">
    <source>
        <dbReference type="Proteomes" id="UP000824540"/>
    </source>
</evidence>
<comment type="caution">
    <text evidence="16">The sequence shown here is derived from an EMBL/GenBank/DDBJ whole genome shotgun (WGS) entry which is preliminary data.</text>
</comment>
<keyword evidence="4" id="KW-0813">Transport</keyword>
<dbReference type="Proteomes" id="UP000824540">
    <property type="component" value="Unassembled WGS sequence"/>
</dbReference>
<evidence type="ECO:0000256" key="10">
    <source>
        <dbReference type="ARBA" id="ARBA00022837"/>
    </source>
</evidence>
<evidence type="ECO:0000313" key="16">
    <source>
        <dbReference type="EMBL" id="KAG9355197.1"/>
    </source>
</evidence>
<evidence type="ECO:0000256" key="13">
    <source>
        <dbReference type="ARBA" id="ARBA00023121"/>
    </source>
</evidence>
<dbReference type="AlphaFoldDB" id="A0A8T2PUS0"/>
<dbReference type="PANTHER" id="PTHR45761">
    <property type="entry name" value="EXTENDED SYNAPTOTAGMIN-LIKE PROTEIN 2, ISOFORM C"/>
    <property type="match status" value="1"/>
</dbReference>
<evidence type="ECO:0000256" key="12">
    <source>
        <dbReference type="ARBA" id="ARBA00023055"/>
    </source>
</evidence>
<dbReference type="InterPro" id="IPR000008">
    <property type="entry name" value="C2_dom"/>
</dbReference>
<keyword evidence="8" id="KW-0677">Repeat</keyword>
<evidence type="ECO:0000256" key="8">
    <source>
        <dbReference type="ARBA" id="ARBA00022737"/>
    </source>
</evidence>
<dbReference type="Gene3D" id="2.60.40.150">
    <property type="entry name" value="C2 domain"/>
    <property type="match status" value="1"/>
</dbReference>
<sequence length="342" mass="38342">MHAGARTHGGGGRWRWAFPLTLRSSQQGPSFEICLIKGPPPGPHGLCDNLIQDIIYSYLVLPNRITIPLVGEVQLAQLRFPMPKGVLRIHFLEAQDLEGKDKFMGGLIKGKSDPYGVIQMGNQLFQTKTIKENIHPKWNEVYEAMVYEHSGQHLEIELFDEDPDKDDFLGSLSGDGSNAFVFYCSLMIDLTELHKEQKVDQWFVLEEVSTGKLHLRLEWLSLLSTPEKLDQTVSHLACHGSQFQKQIKERHYTASETDAALMSIKAEKGQANDGLSSAVLVVYLDSARNLPVSTLPHTPTHALNHKPPPVILPHRSQGGFHTCMLFCDLLFLCQSLSALFQH</sequence>
<evidence type="ECO:0000256" key="2">
    <source>
        <dbReference type="ARBA" id="ARBA00004477"/>
    </source>
</evidence>
<keyword evidence="6" id="KW-0812">Transmembrane</keyword>